<dbReference type="InterPro" id="IPR019903">
    <property type="entry name" value="RIC_family"/>
</dbReference>
<evidence type="ECO:0000313" key="7">
    <source>
        <dbReference type="Proteomes" id="UP000788426"/>
    </source>
</evidence>
<gene>
    <name evidence="6" type="ORF">KZO38_05740</name>
</gene>
<evidence type="ECO:0000256" key="2">
    <source>
        <dbReference type="ARBA" id="ARBA00022490"/>
    </source>
</evidence>
<dbReference type="InterPro" id="IPR012312">
    <property type="entry name" value="Hemerythrin-like"/>
</dbReference>
<reference evidence="6 7" key="1">
    <citation type="submission" date="2021-07" db="EMBL/GenBank/DDBJ databases">
        <title>Genomic diversity and antimicrobial resistance of Prevotella spp. isolated from chronic lung disease airways.</title>
        <authorList>
            <person name="Webb K.A."/>
            <person name="Olagoke O.S."/>
            <person name="Baird T."/>
            <person name="Neill J."/>
            <person name="Pham A."/>
            <person name="Wells T.J."/>
            <person name="Ramsay K.A."/>
            <person name="Bell S.C."/>
            <person name="Sarovich D.S."/>
            <person name="Price E.P."/>
        </authorList>
    </citation>
    <scope>NUCLEOTIDE SEQUENCE [LARGE SCALE GENOMIC DNA]</scope>
    <source>
        <strain evidence="6 7">SCHI0011.S.12</strain>
    </source>
</reference>
<dbReference type="PANTHER" id="PTHR36438">
    <property type="entry name" value="IRON-SULFUR CLUSTER REPAIR PROTEIN YTFE"/>
    <property type="match status" value="1"/>
</dbReference>
<dbReference type="Pfam" id="PF01814">
    <property type="entry name" value="Hemerythrin"/>
    <property type="match status" value="1"/>
</dbReference>
<name>A0ABS6YCI1_9BACT</name>
<keyword evidence="4" id="KW-0408">Iron</keyword>
<dbReference type="RefSeq" id="WP_219407327.1">
    <property type="nucleotide sequence ID" value="NZ_CAKAPR010000018.1"/>
</dbReference>
<evidence type="ECO:0000256" key="3">
    <source>
        <dbReference type="ARBA" id="ARBA00022723"/>
    </source>
</evidence>
<proteinExistence type="predicted"/>
<comment type="caution">
    <text evidence="6">The sequence shown here is derived from an EMBL/GenBank/DDBJ whole genome shotgun (WGS) entry which is preliminary data.</text>
</comment>
<comment type="subcellular location">
    <subcellularLocation>
        <location evidence="1">Cytoplasm</location>
    </subcellularLocation>
</comment>
<organism evidence="6 7">
    <name type="scientific">Hoylesella nanceiensis</name>
    <dbReference type="NCBI Taxonomy" id="425941"/>
    <lineage>
        <taxon>Bacteria</taxon>
        <taxon>Pseudomonadati</taxon>
        <taxon>Bacteroidota</taxon>
        <taxon>Bacteroidia</taxon>
        <taxon>Bacteroidales</taxon>
        <taxon>Prevotellaceae</taxon>
        <taxon>Hoylesella</taxon>
    </lineage>
</organism>
<accession>A0ABS6YCI1</accession>
<protein>
    <submittedName>
        <fullName evidence="6">Hemerythrin domain-containing protein</fullName>
    </submittedName>
</protein>
<feature type="domain" description="Hemerythrin-like" evidence="5">
    <location>
        <begin position="18"/>
        <end position="165"/>
    </location>
</feature>
<evidence type="ECO:0000313" key="6">
    <source>
        <dbReference type="EMBL" id="MBW4769262.1"/>
    </source>
</evidence>
<dbReference type="EMBL" id="JAHXCT010000003">
    <property type="protein sequence ID" value="MBW4769262.1"/>
    <property type="molecule type" value="Genomic_DNA"/>
</dbReference>
<keyword evidence="2" id="KW-0963">Cytoplasm</keyword>
<dbReference type="Proteomes" id="UP000788426">
    <property type="component" value="Unassembled WGS sequence"/>
</dbReference>
<dbReference type="PANTHER" id="PTHR36438:SF1">
    <property type="entry name" value="IRON-SULFUR CLUSTER REPAIR PROTEIN YTFE"/>
    <property type="match status" value="1"/>
</dbReference>
<evidence type="ECO:0000256" key="4">
    <source>
        <dbReference type="ARBA" id="ARBA00023004"/>
    </source>
</evidence>
<keyword evidence="7" id="KW-1185">Reference proteome</keyword>
<keyword evidence="3" id="KW-0479">Metal-binding</keyword>
<evidence type="ECO:0000259" key="5">
    <source>
        <dbReference type="Pfam" id="PF01814"/>
    </source>
</evidence>
<sequence>MKARIDFEQWPIDLLIDYALKIHHRTIREVGPELLYRIGKLSAEHDDLSTIYELFSESLTDLDEHLMKEENILFPLVDDIRRAAIENKQLGGFHCGTVQNPISVMMADHVGETDRHNRIAELTNNYTAPAGSNEEYQAVLNGLKEFKEALLEHIYIEDELIFPQAIALEGEVR</sequence>
<evidence type="ECO:0000256" key="1">
    <source>
        <dbReference type="ARBA" id="ARBA00004496"/>
    </source>
</evidence>